<dbReference type="Gene3D" id="1.25.40.10">
    <property type="entry name" value="Tetratricopeptide repeat domain"/>
    <property type="match status" value="3"/>
</dbReference>
<proteinExistence type="inferred from homology"/>
<dbReference type="InterPro" id="IPR002885">
    <property type="entry name" value="PPR_rpt"/>
</dbReference>
<evidence type="ECO:0000313" key="5">
    <source>
        <dbReference type="EMBL" id="TMW93208.1"/>
    </source>
</evidence>
<feature type="repeat" description="PPR" evidence="3">
    <location>
        <begin position="118"/>
        <end position="152"/>
    </location>
</feature>
<dbReference type="EMBL" id="RXGB01003069">
    <property type="protein sequence ID" value="TMW93208.1"/>
    <property type="molecule type" value="Genomic_DNA"/>
</dbReference>
<comment type="caution">
    <text evidence="5">The sequence shown here is derived from an EMBL/GenBank/DDBJ whole genome shotgun (WGS) entry which is preliminary data.</text>
</comment>
<name>A0A6N2BGY8_SOLCI</name>
<dbReference type="Pfam" id="PF14432">
    <property type="entry name" value="DYW_deaminase"/>
    <property type="match status" value="1"/>
</dbReference>
<dbReference type="InterPro" id="IPR046960">
    <property type="entry name" value="PPR_At4g14850-like_plant"/>
</dbReference>
<dbReference type="InterPro" id="IPR046849">
    <property type="entry name" value="E2_motif"/>
</dbReference>
<protein>
    <recommendedName>
        <fullName evidence="4">DYW domain-containing protein</fullName>
    </recommendedName>
</protein>
<feature type="repeat" description="PPR" evidence="3">
    <location>
        <begin position="219"/>
        <end position="253"/>
    </location>
</feature>
<dbReference type="GO" id="GO:0003723">
    <property type="term" value="F:RNA binding"/>
    <property type="evidence" value="ECO:0007669"/>
    <property type="project" value="InterPro"/>
</dbReference>
<dbReference type="InterPro" id="IPR046848">
    <property type="entry name" value="E_motif"/>
</dbReference>
<dbReference type="PANTHER" id="PTHR47926:SF373">
    <property type="entry name" value="TETRATRICOPEPTIDE-LIKE HELICAL DOMAIN SUPERFAMILY, DYW DOMAIN-CONTAINING PROTEIN"/>
    <property type="match status" value="1"/>
</dbReference>
<feature type="domain" description="DYW" evidence="4">
    <location>
        <begin position="603"/>
        <end position="695"/>
    </location>
</feature>
<gene>
    <name evidence="5" type="ORF">EJD97_012031</name>
</gene>
<accession>A0A6N2BGY8</accession>
<sequence length="695" mass="77980">MNKLSEQYSENDKLLFHFMTSITGPLRLCRYSSTANSYIQTVRKPQLSYSLNVDEVSSSRILDRLPDIKTVKKLHAKIIVDPGLCNNTSLAIKLMRAYAACGQPNVTRQLFDKIPERNGAVYNVMIRSYVNNKYYKDVIFIYIDMCKRDVSPDNYTFPCVLKACFGSDNLRVGLQIHCAVGKRGLDSDLFIGNCLVAMYGKCGCLVEARQVLSEVPKRDVVSWNSMVVGYAQNGRFDDALEVCKEMNVLGYKPNAGTMASLLPAVSNTSIENVLFVKDIFMSLDKKDLVPWNVMIAVHVKNYMPNEAVELYFQMETCGIEPDAITFASILPACGDLSAVSLGRRIHEFIETKGLRPNLSLENALVDMYARCGCLTEARKMFEDMKFRDIVSWTSLISAYGKSGQGRDGVALFSQMLESGLQPDSIAFVSILSACSHAGLLLEGEHYYKLMTDKYKIVPRLEHYACMVDLKGRAGHINEAFNFIKHMPIEANERIWGALLGACRVYNDMDIGLVAADNLFELAPKQSGYYVLLSNIYAKAGRWKDVTTVRSIMKGKGIKKMPGVSNVELNNMVHTFLAGDTSHPESKEIYEELDILIGKMKEEGYVPETDSALHDVEEEDKENHLVVHSEKLAIVFAIMNTSHGTPIKITKNLRVCGDCHIAAKLISKITQRLIVVRDTNRYHHFQNGVCSCSDYW</sequence>
<dbReference type="AlphaFoldDB" id="A0A6N2BGY8"/>
<evidence type="ECO:0000256" key="1">
    <source>
        <dbReference type="ARBA" id="ARBA00006643"/>
    </source>
</evidence>
<dbReference type="PANTHER" id="PTHR47926">
    <property type="entry name" value="PENTATRICOPEPTIDE REPEAT-CONTAINING PROTEIN"/>
    <property type="match status" value="1"/>
</dbReference>
<dbReference type="PROSITE" id="PS51375">
    <property type="entry name" value="PPR"/>
    <property type="match status" value="4"/>
</dbReference>
<organism evidence="5">
    <name type="scientific">Solanum chilense</name>
    <name type="common">Tomato</name>
    <name type="synonym">Lycopersicon chilense</name>
    <dbReference type="NCBI Taxonomy" id="4083"/>
    <lineage>
        <taxon>Eukaryota</taxon>
        <taxon>Viridiplantae</taxon>
        <taxon>Streptophyta</taxon>
        <taxon>Embryophyta</taxon>
        <taxon>Tracheophyta</taxon>
        <taxon>Spermatophyta</taxon>
        <taxon>Magnoliopsida</taxon>
        <taxon>eudicotyledons</taxon>
        <taxon>Gunneridae</taxon>
        <taxon>Pentapetalae</taxon>
        <taxon>asterids</taxon>
        <taxon>lamiids</taxon>
        <taxon>Solanales</taxon>
        <taxon>Solanaceae</taxon>
        <taxon>Solanoideae</taxon>
        <taxon>Solaneae</taxon>
        <taxon>Solanum</taxon>
        <taxon>Solanum subgen. Lycopersicon</taxon>
    </lineage>
</organism>
<evidence type="ECO:0000256" key="2">
    <source>
        <dbReference type="ARBA" id="ARBA00022737"/>
    </source>
</evidence>
<dbReference type="Pfam" id="PF13041">
    <property type="entry name" value="PPR_2"/>
    <property type="match status" value="4"/>
</dbReference>
<keyword evidence="2" id="KW-0677">Repeat</keyword>
<dbReference type="Pfam" id="PF20431">
    <property type="entry name" value="E_motif"/>
    <property type="match status" value="1"/>
</dbReference>
<dbReference type="FunFam" id="1.25.40.10:FF:002148">
    <property type="entry name" value="Pentatricopeptide repeat-containing protein At2g29760, chloroplastic"/>
    <property type="match status" value="1"/>
</dbReference>
<reference evidence="5" key="1">
    <citation type="submission" date="2019-05" db="EMBL/GenBank/DDBJ databases">
        <title>The de novo reference genome and transcriptome assemblies of the wild tomato species Solanum chilense.</title>
        <authorList>
            <person name="Stam R."/>
            <person name="Nosenko T."/>
            <person name="Hoerger A.C."/>
            <person name="Stephan W."/>
            <person name="Seidel M.A."/>
            <person name="Kuhn J.M.M."/>
            <person name="Haberer G."/>
            <person name="Tellier A."/>
        </authorList>
    </citation>
    <scope>NUCLEOTIDE SEQUENCE</scope>
    <source>
        <tissue evidence="5">Mature leaves</tissue>
    </source>
</reference>
<feature type="repeat" description="PPR" evidence="3">
    <location>
        <begin position="388"/>
        <end position="422"/>
    </location>
</feature>
<dbReference type="InterPro" id="IPR032867">
    <property type="entry name" value="DYW_dom"/>
</dbReference>
<comment type="similarity">
    <text evidence="1">Belongs to the PPR family. PCMP-H subfamily.</text>
</comment>
<dbReference type="NCBIfam" id="TIGR00756">
    <property type="entry name" value="PPR"/>
    <property type="match status" value="5"/>
</dbReference>
<dbReference type="InterPro" id="IPR011990">
    <property type="entry name" value="TPR-like_helical_dom_sf"/>
</dbReference>
<feature type="repeat" description="PPR" evidence="3">
    <location>
        <begin position="287"/>
        <end position="321"/>
    </location>
</feature>
<dbReference type="Pfam" id="PF20430">
    <property type="entry name" value="Eplus_motif"/>
    <property type="match status" value="1"/>
</dbReference>
<evidence type="ECO:0000259" key="4">
    <source>
        <dbReference type="Pfam" id="PF14432"/>
    </source>
</evidence>
<dbReference type="FunFam" id="1.25.40.10:FF:000344">
    <property type="entry name" value="Pentatricopeptide repeat-containing protein"/>
    <property type="match status" value="1"/>
</dbReference>
<evidence type="ECO:0000256" key="3">
    <source>
        <dbReference type="PROSITE-ProRule" id="PRU00708"/>
    </source>
</evidence>
<dbReference type="GO" id="GO:0009451">
    <property type="term" value="P:RNA modification"/>
    <property type="evidence" value="ECO:0007669"/>
    <property type="project" value="InterPro"/>
</dbReference>
<dbReference type="GO" id="GO:0008270">
    <property type="term" value="F:zinc ion binding"/>
    <property type="evidence" value="ECO:0007669"/>
    <property type="project" value="InterPro"/>
</dbReference>